<proteinExistence type="predicted"/>
<accession>A0A397GRA2</accession>
<keyword evidence="4" id="KW-0238">DNA-binding</keyword>
<reference evidence="8" key="1">
    <citation type="submission" date="2018-08" db="EMBL/GenBank/DDBJ databases">
        <title>Draft genome sequence of azole-resistant Aspergillus thermomutatus (Neosartorya pseudofischeri) strain HMR AF 39, isolated from a human nasal aspirate.</title>
        <authorList>
            <person name="Parent-Michaud M."/>
            <person name="Dufresne P.J."/>
            <person name="Fournier E."/>
            <person name="Martineau C."/>
            <person name="Moreira S."/>
            <person name="Perkins V."/>
            <person name="De Repentigny L."/>
            <person name="Dufresne S.F."/>
        </authorList>
    </citation>
    <scope>NUCLEOTIDE SEQUENCE [LARGE SCALE GENOMIC DNA]</scope>
    <source>
        <strain evidence="8">HMR AF 39</strain>
    </source>
</reference>
<keyword evidence="5" id="KW-0804">Transcription</keyword>
<comment type="subcellular location">
    <subcellularLocation>
        <location evidence="1">Nucleus</location>
    </subcellularLocation>
</comment>
<feature type="domain" description="Zn(2)-C6 fungal-type" evidence="7">
    <location>
        <begin position="32"/>
        <end position="62"/>
    </location>
</feature>
<dbReference type="PROSITE" id="PS50048">
    <property type="entry name" value="ZN2_CY6_FUNGAL_2"/>
    <property type="match status" value="1"/>
</dbReference>
<dbReference type="GO" id="GO:0003677">
    <property type="term" value="F:DNA binding"/>
    <property type="evidence" value="ECO:0007669"/>
    <property type="project" value="UniProtKB-KW"/>
</dbReference>
<evidence type="ECO:0000256" key="1">
    <source>
        <dbReference type="ARBA" id="ARBA00004123"/>
    </source>
</evidence>
<evidence type="ECO:0000256" key="3">
    <source>
        <dbReference type="ARBA" id="ARBA00023015"/>
    </source>
</evidence>
<dbReference type="VEuPathDB" id="FungiDB:CDV56_106382"/>
<dbReference type="GO" id="GO:0000981">
    <property type="term" value="F:DNA-binding transcription factor activity, RNA polymerase II-specific"/>
    <property type="evidence" value="ECO:0007669"/>
    <property type="project" value="InterPro"/>
</dbReference>
<keyword evidence="9" id="KW-1185">Reference proteome</keyword>
<dbReference type="AlphaFoldDB" id="A0A397GRA2"/>
<dbReference type="InterPro" id="IPR001138">
    <property type="entry name" value="Zn2Cys6_DnaBD"/>
</dbReference>
<dbReference type="PANTHER" id="PTHR46910">
    <property type="entry name" value="TRANSCRIPTION FACTOR PDR1"/>
    <property type="match status" value="1"/>
</dbReference>
<evidence type="ECO:0000313" key="9">
    <source>
        <dbReference type="Proteomes" id="UP000215305"/>
    </source>
</evidence>
<name>A0A397GRA2_ASPTH</name>
<dbReference type="CDD" id="cd00067">
    <property type="entry name" value="GAL4"/>
    <property type="match status" value="1"/>
</dbReference>
<keyword evidence="2" id="KW-0479">Metal-binding</keyword>
<keyword evidence="6" id="KW-0539">Nucleus</keyword>
<dbReference type="GO" id="GO:0005634">
    <property type="term" value="C:nucleus"/>
    <property type="evidence" value="ECO:0007669"/>
    <property type="project" value="UniProtKB-SubCell"/>
</dbReference>
<evidence type="ECO:0000313" key="8">
    <source>
        <dbReference type="EMBL" id="RHZ53581.1"/>
    </source>
</evidence>
<evidence type="ECO:0000259" key="7">
    <source>
        <dbReference type="PROSITE" id="PS50048"/>
    </source>
</evidence>
<sequence>MGNNSTNFGVLSGFQYIPCSTGSSGRPSFRRACDECRRKKSRCDMLHPQCSLCSRIGSRCTYSARYRLREGEGERDCRRKSVTATNTAKNDRIATDEVDLSLFDLQNLENSVAGLLHSSDGLLGLSPSVDEMTGLNTIPPSAYHFGQDFDQLSVSPDNRYDLLVPPSLEEELINIYFDKVQAFCPLFLRAKFN</sequence>
<dbReference type="Gene3D" id="4.10.240.10">
    <property type="entry name" value="Zn(2)-C6 fungal-type DNA-binding domain"/>
    <property type="match status" value="1"/>
</dbReference>
<dbReference type="RefSeq" id="XP_026613662.1">
    <property type="nucleotide sequence ID" value="XM_026760001.1"/>
</dbReference>
<dbReference type="SMART" id="SM00066">
    <property type="entry name" value="GAL4"/>
    <property type="match status" value="1"/>
</dbReference>
<dbReference type="PROSITE" id="PS00463">
    <property type="entry name" value="ZN2_CY6_FUNGAL_1"/>
    <property type="match status" value="1"/>
</dbReference>
<dbReference type="SUPFAM" id="SSF57701">
    <property type="entry name" value="Zn2/Cys6 DNA-binding domain"/>
    <property type="match status" value="1"/>
</dbReference>
<evidence type="ECO:0000256" key="5">
    <source>
        <dbReference type="ARBA" id="ARBA00023163"/>
    </source>
</evidence>
<dbReference type="PANTHER" id="PTHR46910:SF3">
    <property type="entry name" value="HALOTOLERANCE PROTEIN 9-RELATED"/>
    <property type="match status" value="1"/>
</dbReference>
<dbReference type="GO" id="GO:0008270">
    <property type="term" value="F:zinc ion binding"/>
    <property type="evidence" value="ECO:0007669"/>
    <property type="project" value="InterPro"/>
</dbReference>
<dbReference type="Proteomes" id="UP000215305">
    <property type="component" value="Unassembled WGS sequence"/>
</dbReference>
<evidence type="ECO:0000256" key="2">
    <source>
        <dbReference type="ARBA" id="ARBA00022723"/>
    </source>
</evidence>
<dbReference type="EMBL" id="NKHU02000122">
    <property type="protein sequence ID" value="RHZ53581.1"/>
    <property type="molecule type" value="Genomic_DNA"/>
</dbReference>
<evidence type="ECO:0000256" key="6">
    <source>
        <dbReference type="ARBA" id="ARBA00023242"/>
    </source>
</evidence>
<dbReference type="Pfam" id="PF00172">
    <property type="entry name" value="Zn_clus"/>
    <property type="match status" value="1"/>
</dbReference>
<protein>
    <recommendedName>
        <fullName evidence="7">Zn(2)-C6 fungal-type domain-containing protein</fullName>
    </recommendedName>
</protein>
<dbReference type="InterPro" id="IPR036864">
    <property type="entry name" value="Zn2-C6_fun-type_DNA-bd_sf"/>
</dbReference>
<dbReference type="OrthoDB" id="4483697at2759"/>
<dbReference type="InterPro" id="IPR050987">
    <property type="entry name" value="AtrR-like"/>
</dbReference>
<evidence type="ECO:0000256" key="4">
    <source>
        <dbReference type="ARBA" id="ARBA00023125"/>
    </source>
</evidence>
<gene>
    <name evidence="8" type="ORF">CDV56_106382</name>
</gene>
<dbReference type="GeneID" id="38128356"/>
<keyword evidence="3" id="KW-0805">Transcription regulation</keyword>
<organism evidence="8 9">
    <name type="scientific">Aspergillus thermomutatus</name>
    <name type="common">Neosartorya pseudofischeri</name>
    <dbReference type="NCBI Taxonomy" id="41047"/>
    <lineage>
        <taxon>Eukaryota</taxon>
        <taxon>Fungi</taxon>
        <taxon>Dikarya</taxon>
        <taxon>Ascomycota</taxon>
        <taxon>Pezizomycotina</taxon>
        <taxon>Eurotiomycetes</taxon>
        <taxon>Eurotiomycetidae</taxon>
        <taxon>Eurotiales</taxon>
        <taxon>Aspergillaceae</taxon>
        <taxon>Aspergillus</taxon>
        <taxon>Aspergillus subgen. Fumigati</taxon>
    </lineage>
</organism>
<comment type="caution">
    <text evidence="8">The sequence shown here is derived from an EMBL/GenBank/DDBJ whole genome shotgun (WGS) entry which is preliminary data.</text>
</comment>